<dbReference type="Proteomes" id="UP000704712">
    <property type="component" value="Unassembled WGS sequence"/>
</dbReference>
<evidence type="ECO:0000313" key="2">
    <source>
        <dbReference type="EMBL" id="KAF4138036.1"/>
    </source>
</evidence>
<evidence type="ECO:0000313" key="1">
    <source>
        <dbReference type="EMBL" id="KAF4042288.1"/>
    </source>
</evidence>
<comment type="caution">
    <text evidence="1">The sequence shown here is derived from an EMBL/GenBank/DDBJ whole genome shotgun (WGS) entry which is preliminary data.</text>
</comment>
<evidence type="ECO:0000313" key="3">
    <source>
        <dbReference type="Proteomes" id="UP000602510"/>
    </source>
</evidence>
<proteinExistence type="predicted"/>
<dbReference type="EMBL" id="WSZM01000106">
    <property type="protein sequence ID" value="KAF4042288.1"/>
    <property type="molecule type" value="Genomic_DNA"/>
</dbReference>
<dbReference type="EMBL" id="JAACNO010001745">
    <property type="protein sequence ID" value="KAF4138036.1"/>
    <property type="molecule type" value="Genomic_DNA"/>
</dbReference>
<sequence>MKLWKLPPDYPFMLNRKTADCNLEQVVGTIRTGRESAVKRLSAEAVQGAALTLESVHNVHGRHGFATSVLSVGDRVADDVLKEHLQDATGLLVDEARDTLHTTTTCETTDSGLGNTLDVVAKNFAVTLGTALTESLAAFATSRHVT</sequence>
<gene>
    <name evidence="1" type="ORF">GN244_ATG05658</name>
    <name evidence="2" type="ORF">GN958_ATG12989</name>
</gene>
<accession>A0A833WHM6</accession>
<dbReference type="AlphaFoldDB" id="A0A833WHM6"/>
<name>A0A833WHM6_PHYIN</name>
<dbReference type="Proteomes" id="UP000602510">
    <property type="component" value="Unassembled WGS sequence"/>
</dbReference>
<keyword evidence="3" id="KW-1185">Reference proteome</keyword>
<reference evidence="1" key="1">
    <citation type="submission" date="2020-04" db="EMBL/GenBank/DDBJ databases">
        <title>Hybrid Assembly of Korean Phytophthora infestans isolates.</title>
        <authorList>
            <person name="Prokchorchik M."/>
            <person name="Lee Y."/>
            <person name="Seo J."/>
            <person name="Cho J.-H."/>
            <person name="Park Y.-E."/>
            <person name="Jang D.-C."/>
            <person name="Im J.-S."/>
            <person name="Choi J.-G."/>
            <person name="Park H.-J."/>
            <person name="Lee G.-B."/>
            <person name="Lee Y.-G."/>
            <person name="Hong S.-Y."/>
            <person name="Cho K."/>
            <person name="Sohn K.H."/>
        </authorList>
    </citation>
    <scope>NUCLEOTIDE SEQUENCE</scope>
    <source>
        <strain evidence="1">KR_1_A1</strain>
        <strain evidence="2">KR_2_A2</strain>
    </source>
</reference>
<organism evidence="1 3">
    <name type="scientific">Phytophthora infestans</name>
    <name type="common">Potato late blight agent</name>
    <name type="synonym">Botrytis infestans</name>
    <dbReference type="NCBI Taxonomy" id="4787"/>
    <lineage>
        <taxon>Eukaryota</taxon>
        <taxon>Sar</taxon>
        <taxon>Stramenopiles</taxon>
        <taxon>Oomycota</taxon>
        <taxon>Peronosporomycetes</taxon>
        <taxon>Peronosporales</taxon>
        <taxon>Peronosporaceae</taxon>
        <taxon>Phytophthora</taxon>
    </lineage>
</organism>
<protein>
    <submittedName>
        <fullName evidence="1">Uncharacterized protein</fullName>
    </submittedName>
</protein>